<comment type="caution">
    <text evidence="2">The sequence shown here is derived from an EMBL/GenBank/DDBJ whole genome shotgun (WGS) entry which is preliminary data.</text>
</comment>
<keyword evidence="3" id="KW-1185">Reference proteome</keyword>
<dbReference type="SUPFAM" id="SSF51735">
    <property type="entry name" value="NAD(P)-binding Rossmann-fold domains"/>
    <property type="match status" value="1"/>
</dbReference>
<dbReference type="Proteomes" id="UP000606922">
    <property type="component" value="Unassembled WGS sequence"/>
</dbReference>
<dbReference type="Gene3D" id="3.40.50.720">
    <property type="entry name" value="NAD(P)-binding Rossmann-like Domain"/>
    <property type="match status" value="1"/>
</dbReference>
<dbReference type="GO" id="GO:0004029">
    <property type="term" value="F:aldehyde dehydrogenase (NAD+) activity"/>
    <property type="evidence" value="ECO:0007669"/>
    <property type="project" value="TreeGrafter"/>
</dbReference>
<organism evidence="2 3">
    <name type="scientific">Conyzicola nivalis</name>
    <dbReference type="NCBI Taxonomy" id="1477021"/>
    <lineage>
        <taxon>Bacteria</taxon>
        <taxon>Bacillati</taxon>
        <taxon>Actinomycetota</taxon>
        <taxon>Actinomycetes</taxon>
        <taxon>Micrococcales</taxon>
        <taxon>Microbacteriaceae</taxon>
        <taxon>Conyzicola</taxon>
    </lineage>
</organism>
<sequence>MFGSTELEADIIDRESLLAAVDGLEFDAVIHQATALTREPRRYSHMHQTNRLRMEGTSALIAAARATGATRFVSASAFYGYGFENFGEKPVDEDSAFGGRPGGPIDEVHRALLSNEQQTRAFGGVALRYGLFYRGRGPIPTVVSDAAGVLPFVHVEDAAAATVAALEAPAGSVYNVVDDTPATWREVHEARARAFESPDPTVVPSWWMRRTAPYRAELLTATSIRVSNARARAELGWAPAYPSYREGIRSAVTDAAHARAVLASPSRASGATQGSA</sequence>
<evidence type="ECO:0000313" key="3">
    <source>
        <dbReference type="Proteomes" id="UP000606922"/>
    </source>
</evidence>
<protein>
    <submittedName>
        <fullName evidence="2">dTDP-glucose 4,6-dehydratase</fullName>
    </submittedName>
</protein>
<dbReference type="InterPro" id="IPR051783">
    <property type="entry name" value="NAD(P)-dependent_oxidoreduct"/>
</dbReference>
<proteinExistence type="predicted"/>
<evidence type="ECO:0000259" key="1">
    <source>
        <dbReference type="Pfam" id="PF01370"/>
    </source>
</evidence>
<dbReference type="EMBL" id="BMGB01000002">
    <property type="protein sequence ID" value="GGB14792.1"/>
    <property type="molecule type" value="Genomic_DNA"/>
</dbReference>
<dbReference type="InterPro" id="IPR001509">
    <property type="entry name" value="Epimerase_deHydtase"/>
</dbReference>
<accession>A0A916SRQ5</accession>
<dbReference type="PANTHER" id="PTHR48079:SF6">
    <property type="entry name" value="NAD(P)-BINDING DOMAIN-CONTAINING PROTEIN-RELATED"/>
    <property type="match status" value="1"/>
</dbReference>
<reference evidence="2" key="2">
    <citation type="submission" date="2020-09" db="EMBL/GenBank/DDBJ databases">
        <authorList>
            <person name="Sun Q."/>
            <person name="Zhou Y."/>
        </authorList>
    </citation>
    <scope>NUCLEOTIDE SEQUENCE</scope>
    <source>
        <strain evidence="2">CGMCC 1.12813</strain>
    </source>
</reference>
<name>A0A916SRQ5_9MICO</name>
<reference evidence="2" key="1">
    <citation type="journal article" date="2014" name="Int. J. Syst. Evol. Microbiol.">
        <title>Complete genome sequence of Corynebacterium casei LMG S-19264T (=DSM 44701T), isolated from a smear-ripened cheese.</title>
        <authorList>
            <consortium name="US DOE Joint Genome Institute (JGI-PGF)"/>
            <person name="Walter F."/>
            <person name="Albersmeier A."/>
            <person name="Kalinowski J."/>
            <person name="Ruckert C."/>
        </authorList>
    </citation>
    <scope>NUCLEOTIDE SEQUENCE</scope>
    <source>
        <strain evidence="2">CGMCC 1.12813</strain>
    </source>
</reference>
<feature type="domain" description="NAD-dependent epimerase/dehydratase" evidence="1">
    <location>
        <begin position="8"/>
        <end position="92"/>
    </location>
</feature>
<gene>
    <name evidence="2" type="ORF">GCM10010979_31740</name>
</gene>
<dbReference type="AlphaFoldDB" id="A0A916SRQ5"/>
<dbReference type="Pfam" id="PF01370">
    <property type="entry name" value="Epimerase"/>
    <property type="match status" value="1"/>
</dbReference>
<dbReference type="InterPro" id="IPR036291">
    <property type="entry name" value="NAD(P)-bd_dom_sf"/>
</dbReference>
<dbReference type="GO" id="GO:0005737">
    <property type="term" value="C:cytoplasm"/>
    <property type="evidence" value="ECO:0007669"/>
    <property type="project" value="TreeGrafter"/>
</dbReference>
<dbReference type="PANTHER" id="PTHR48079">
    <property type="entry name" value="PROTEIN YEEZ"/>
    <property type="match status" value="1"/>
</dbReference>
<evidence type="ECO:0000313" key="2">
    <source>
        <dbReference type="EMBL" id="GGB14792.1"/>
    </source>
</evidence>